<evidence type="ECO:0000313" key="3">
    <source>
        <dbReference type="Proteomes" id="UP000824017"/>
    </source>
</evidence>
<comment type="caution">
    <text evidence="2">The sequence shown here is derived from an EMBL/GenBank/DDBJ whole genome shotgun (WGS) entry which is preliminary data.</text>
</comment>
<dbReference type="EMBL" id="DXCD01000135">
    <property type="protein sequence ID" value="HIZ13330.1"/>
    <property type="molecule type" value="Genomic_DNA"/>
</dbReference>
<protein>
    <submittedName>
        <fullName evidence="2">DUF5011 domain-containing protein</fullName>
    </submittedName>
</protein>
<gene>
    <name evidence="2" type="ORF">H9817_05335</name>
</gene>
<dbReference type="Gene3D" id="2.60.40.10">
    <property type="entry name" value="Immunoglobulins"/>
    <property type="match status" value="3"/>
</dbReference>
<dbReference type="Proteomes" id="UP000824017">
    <property type="component" value="Unassembled WGS sequence"/>
</dbReference>
<dbReference type="AlphaFoldDB" id="A0A9D2DAI7"/>
<organism evidence="2 3">
    <name type="scientific">Candidatus Mediterraneibacter stercorigallinarum</name>
    <dbReference type="NCBI Taxonomy" id="2838686"/>
    <lineage>
        <taxon>Bacteria</taxon>
        <taxon>Bacillati</taxon>
        <taxon>Bacillota</taxon>
        <taxon>Clostridia</taxon>
        <taxon>Lachnospirales</taxon>
        <taxon>Lachnospiraceae</taxon>
        <taxon>Mediterraneibacter</taxon>
    </lineage>
</organism>
<evidence type="ECO:0000313" key="2">
    <source>
        <dbReference type="EMBL" id="HIZ13330.1"/>
    </source>
</evidence>
<sequence length="289" mass="31556">MRRLRIAVAALFVLSLATFITYNIVDRITQDHTPPVITCTEDTVSVSVADEDSLLLQGMTAEDNRDGDLTDSIRVSSMSNFTEPGKRTVNYVVFDKANQAATYTRTLQYTDYTSPEIMLSAPLRYSLEDMAEVNLTENMSVEDCLDGDIRQQIRAAYSDSSYIVGAGDYPVQVQVSNSAGDTCSVALTVTVTDPTDPLEREKYYPVLSQYIAYTGVGQALDLNSFVIGLERNGTEYLFAEDGDMLPGGLESVVVSGTVDYQTAGCYTVDYQFTTADGVTASTKLAVVVR</sequence>
<reference evidence="2" key="1">
    <citation type="journal article" date="2021" name="PeerJ">
        <title>Extensive microbial diversity within the chicken gut microbiome revealed by metagenomics and culture.</title>
        <authorList>
            <person name="Gilroy R."/>
            <person name="Ravi A."/>
            <person name="Getino M."/>
            <person name="Pursley I."/>
            <person name="Horton D.L."/>
            <person name="Alikhan N.F."/>
            <person name="Baker D."/>
            <person name="Gharbi K."/>
            <person name="Hall N."/>
            <person name="Watson M."/>
            <person name="Adriaenssens E.M."/>
            <person name="Foster-Nyarko E."/>
            <person name="Jarju S."/>
            <person name="Secka A."/>
            <person name="Antonio M."/>
            <person name="Oren A."/>
            <person name="Chaudhuri R.R."/>
            <person name="La Ragione R."/>
            <person name="Hildebrand F."/>
            <person name="Pallen M.J."/>
        </authorList>
    </citation>
    <scope>NUCLEOTIDE SEQUENCE</scope>
    <source>
        <strain evidence="2">ChiGjej1B1-13045</strain>
    </source>
</reference>
<reference evidence="2" key="2">
    <citation type="submission" date="2021-04" db="EMBL/GenBank/DDBJ databases">
        <authorList>
            <person name="Gilroy R."/>
        </authorList>
    </citation>
    <scope>NUCLEOTIDE SEQUENCE</scope>
    <source>
        <strain evidence="2">ChiGjej1B1-13045</strain>
    </source>
</reference>
<evidence type="ECO:0000259" key="1">
    <source>
        <dbReference type="Pfam" id="PF16403"/>
    </source>
</evidence>
<name>A0A9D2DAI7_9FIRM</name>
<proteinExistence type="predicted"/>
<dbReference type="InterPro" id="IPR032179">
    <property type="entry name" value="Cry22Aa_Ig-like"/>
</dbReference>
<dbReference type="InterPro" id="IPR013783">
    <property type="entry name" value="Ig-like_fold"/>
</dbReference>
<dbReference type="Pfam" id="PF16403">
    <property type="entry name" value="Bact_surface_Ig-like"/>
    <property type="match status" value="1"/>
</dbReference>
<accession>A0A9D2DAI7</accession>
<feature type="domain" description="Pesticidal crystal protein Cry22Aa Ig-like" evidence="1">
    <location>
        <begin position="56"/>
        <end position="107"/>
    </location>
</feature>